<keyword evidence="4" id="KW-1185">Reference proteome</keyword>
<feature type="compositionally biased region" description="Polar residues" evidence="2">
    <location>
        <begin position="128"/>
        <end position="137"/>
    </location>
</feature>
<evidence type="ECO:0000256" key="2">
    <source>
        <dbReference type="SAM" id="MobiDB-lite"/>
    </source>
</evidence>
<dbReference type="Proteomes" id="UP001341840">
    <property type="component" value="Unassembled WGS sequence"/>
</dbReference>
<comment type="caution">
    <text evidence="3">The sequence shown here is derived from an EMBL/GenBank/DDBJ whole genome shotgun (WGS) entry which is preliminary data.</text>
</comment>
<protein>
    <submittedName>
        <fullName evidence="3">Uncharacterized protein</fullName>
    </submittedName>
</protein>
<feature type="coiled-coil region" evidence="1">
    <location>
        <begin position="378"/>
        <end position="443"/>
    </location>
</feature>
<evidence type="ECO:0000313" key="3">
    <source>
        <dbReference type="EMBL" id="MED6191924.1"/>
    </source>
</evidence>
<accession>A0ABU6X329</accession>
<evidence type="ECO:0000313" key="4">
    <source>
        <dbReference type="Proteomes" id="UP001341840"/>
    </source>
</evidence>
<feature type="compositionally biased region" description="Low complexity" evidence="2">
    <location>
        <begin position="232"/>
        <end position="253"/>
    </location>
</feature>
<feature type="region of interest" description="Disordered" evidence="2">
    <location>
        <begin position="217"/>
        <end position="256"/>
    </location>
</feature>
<feature type="compositionally biased region" description="Polar residues" evidence="2">
    <location>
        <begin position="222"/>
        <end position="231"/>
    </location>
</feature>
<dbReference type="EMBL" id="JASCZI010211459">
    <property type="protein sequence ID" value="MED6191924.1"/>
    <property type="molecule type" value="Genomic_DNA"/>
</dbReference>
<evidence type="ECO:0000256" key="1">
    <source>
        <dbReference type="SAM" id="Coils"/>
    </source>
</evidence>
<gene>
    <name evidence="3" type="ORF">PIB30_005404</name>
</gene>
<feature type="compositionally biased region" description="Low complexity" evidence="2">
    <location>
        <begin position="61"/>
        <end position="70"/>
    </location>
</feature>
<feature type="compositionally biased region" description="Basic and acidic residues" evidence="2">
    <location>
        <begin position="71"/>
        <end position="84"/>
    </location>
</feature>
<feature type="compositionally biased region" description="Basic and acidic residues" evidence="2">
    <location>
        <begin position="168"/>
        <end position="178"/>
    </location>
</feature>
<keyword evidence="1" id="KW-0175">Coiled coil</keyword>
<proteinExistence type="predicted"/>
<feature type="compositionally biased region" description="Polar residues" evidence="2">
    <location>
        <begin position="144"/>
        <end position="166"/>
    </location>
</feature>
<feature type="compositionally biased region" description="Polar residues" evidence="2">
    <location>
        <begin position="111"/>
        <end position="121"/>
    </location>
</feature>
<feature type="region of interest" description="Disordered" evidence="2">
    <location>
        <begin position="1"/>
        <end position="178"/>
    </location>
</feature>
<organism evidence="3 4">
    <name type="scientific">Stylosanthes scabra</name>
    <dbReference type="NCBI Taxonomy" id="79078"/>
    <lineage>
        <taxon>Eukaryota</taxon>
        <taxon>Viridiplantae</taxon>
        <taxon>Streptophyta</taxon>
        <taxon>Embryophyta</taxon>
        <taxon>Tracheophyta</taxon>
        <taxon>Spermatophyta</taxon>
        <taxon>Magnoliopsida</taxon>
        <taxon>eudicotyledons</taxon>
        <taxon>Gunneridae</taxon>
        <taxon>Pentapetalae</taxon>
        <taxon>rosids</taxon>
        <taxon>fabids</taxon>
        <taxon>Fabales</taxon>
        <taxon>Fabaceae</taxon>
        <taxon>Papilionoideae</taxon>
        <taxon>50 kb inversion clade</taxon>
        <taxon>dalbergioids sensu lato</taxon>
        <taxon>Dalbergieae</taxon>
        <taxon>Pterocarpus clade</taxon>
        <taxon>Stylosanthes</taxon>
    </lineage>
</organism>
<sequence length="471" mass="53348">MKEAHGEKKTRKRKSESSKSASKRTKANPKKIIQTSDIPEESIPSGVNPKSTSVSEKTRPSESVQSSSENSSKEVSSKSKESTNSKKSKQTKQIANDIDDSIDPEYKPLQIDNQAQNQNPPESEDSSKGYSPSPTQENIDDSDAQQVKKVSNVETNNPSSSLTNKGILQKERLEEVRAENVRRVKKSVRPLPSIPIINIETDDELKDLLKVISKTKGGSEHVVSNSENKSVQQPPQTHQPQSQPEKESSSIQQARNASMQMTILKSTVEKMIELIDQPLESLQKDAYWNNELVVFTSCLVEKQFPDVYREKIQCFPKIFDSLFHTRENLSNLRLKATLVKENCDALATVESDFKEKDVFYGNHLNNANTMLGGLSTERAILVKKLAEIQAQIQEIDNKTSKIKKPLDKIVEKKVEIQNKLLEIKENQKLNEEDLKKIQKEEDEETQLFKSLCEDKIQLKETLQLFLKEIDN</sequence>
<reference evidence="3 4" key="1">
    <citation type="journal article" date="2023" name="Plants (Basel)">
        <title>Bridging the Gap: Combining Genomics and Transcriptomics Approaches to Understand Stylosanthes scabra, an Orphan Legume from the Brazilian Caatinga.</title>
        <authorList>
            <person name="Ferreira-Neto J.R.C."/>
            <person name="da Silva M.D."/>
            <person name="Binneck E."/>
            <person name="de Melo N.F."/>
            <person name="da Silva R.H."/>
            <person name="de Melo A.L.T.M."/>
            <person name="Pandolfi V."/>
            <person name="Bustamante F.O."/>
            <person name="Brasileiro-Vidal A.C."/>
            <person name="Benko-Iseppon A.M."/>
        </authorList>
    </citation>
    <scope>NUCLEOTIDE SEQUENCE [LARGE SCALE GENOMIC DNA]</scope>
    <source>
        <tissue evidence="3">Leaves</tissue>
    </source>
</reference>
<name>A0ABU6X329_9FABA</name>